<evidence type="ECO:0000313" key="3">
    <source>
        <dbReference type="Proteomes" id="UP000321393"/>
    </source>
</evidence>
<dbReference type="AlphaFoldDB" id="A0A5D3E0C0"/>
<evidence type="ECO:0000313" key="2">
    <source>
        <dbReference type="EMBL" id="TYK29342.1"/>
    </source>
</evidence>
<dbReference type="OrthoDB" id="1932527at2759"/>
<reference evidence="3 4" key="1">
    <citation type="submission" date="2019-08" db="EMBL/GenBank/DDBJ databases">
        <title>Draft genome sequences of two oriental melons (Cucumis melo L. var makuwa).</title>
        <authorList>
            <person name="Kwon S.-Y."/>
        </authorList>
    </citation>
    <scope>NUCLEOTIDE SEQUENCE [LARGE SCALE GENOMIC DNA]</scope>
    <source>
        <strain evidence="4">cv. Chang Bougi</strain>
        <strain evidence="3">cv. SW 3</strain>
        <tissue evidence="2">Leaf</tissue>
    </source>
</reference>
<dbReference type="PANTHER" id="PTHR46890">
    <property type="entry name" value="NON-LTR RETROLELEMENT REVERSE TRANSCRIPTASE-LIKE PROTEIN-RELATED"/>
    <property type="match status" value="1"/>
</dbReference>
<dbReference type="PANTHER" id="PTHR46890:SF49">
    <property type="entry name" value="RNA-DIRECTED DNA POLYMERASE"/>
    <property type="match status" value="1"/>
</dbReference>
<proteinExistence type="predicted"/>
<dbReference type="InterPro" id="IPR052343">
    <property type="entry name" value="Retrotransposon-Effector_Assoc"/>
</dbReference>
<dbReference type="Proteomes" id="UP000321393">
    <property type="component" value="Unassembled WGS sequence"/>
</dbReference>
<evidence type="ECO:0000313" key="4">
    <source>
        <dbReference type="Proteomes" id="UP000321947"/>
    </source>
</evidence>
<organism evidence="2 4">
    <name type="scientific">Cucumis melo var. makuwa</name>
    <name type="common">Oriental melon</name>
    <dbReference type="NCBI Taxonomy" id="1194695"/>
    <lineage>
        <taxon>Eukaryota</taxon>
        <taxon>Viridiplantae</taxon>
        <taxon>Streptophyta</taxon>
        <taxon>Embryophyta</taxon>
        <taxon>Tracheophyta</taxon>
        <taxon>Spermatophyta</taxon>
        <taxon>Magnoliopsida</taxon>
        <taxon>eudicotyledons</taxon>
        <taxon>Gunneridae</taxon>
        <taxon>Pentapetalae</taxon>
        <taxon>rosids</taxon>
        <taxon>fabids</taxon>
        <taxon>Cucurbitales</taxon>
        <taxon>Cucurbitaceae</taxon>
        <taxon>Benincaseae</taxon>
        <taxon>Cucumis</taxon>
    </lineage>
</organism>
<protein>
    <submittedName>
        <fullName evidence="2">LINE-1 retrotransposable element ORF2 protein</fullName>
    </submittedName>
</protein>
<dbReference type="Proteomes" id="UP000321947">
    <property type="component" value="Unassembled WGS sequence"/>
</dbReference>
<evidence type="ECO:0000313" key="1">
    <source>
        <dbReference type="EMBL" id="KAA0043278.1"/>
    </source>
</evidence>
<sequence length="192" mass="22135">MKSFWDIERLIFGFFDVQYRRIPRDRFIPFITYWPCATLSQNALLVTCFSNDEICKPVKALGRNKAPSSDGFTADFLVMNWPKLKCSSKNLLDDFHNNGRSNACVRENFICLIQKKEDVIHVKDFRLISLTALTYKVVANVLAKRLKQVMDSIIGPFQRAFIKGRQILDSILIANEAVEDYRAKKKGMNSET</sequence>
<name>A0A5D3E0C0_CUCMM</name>
<comment type="caution">
    <text evidence="2">The sequence shown here is derived from an EMBL/GenBank/DDBJ whole genome shotgun (WGS) entry which is preliminary data.</text>
</comment>
<dbReference type="EMBL" id="SSTE01015327">
    <property type="protein sequence ID" value="KAA0043278.1"/>
    <property type="molecule type" value="Genomic_DNA"/>
</dbReference>
<accession>A0A5D3E0C0</accession>
<dbReference type="EMBL" id="SSTD01001743">
    <property type="protein sequence ID" value="TYK29342.1"/>
    <property type="molecule type" value="Genomic_DNA"/>
</dbReference>
<dbReference type="STRING" id="1194695.A0A5D3E0C0"/>
<gene>
    <name evidence="2" type="ORF">E5676_scaffold129G00520</name>
    <name evidence="1" type="ORF">E6C27_scaffold110G001670</name>
</gene>